<dbReference type="PANTHER" id="PTHR48081">
    <property type="entry name" value="AB HYDROLASE SUPERFAMILY PROTEIN C4A8.06C"/>
    <property type="match status" value="1"/>
</dbReference>
<evidence type="ECO:0000259" key="3">
    <source>
        <dbReference type="Pfam" id="PF20434"/>
    </source>
</evidence>
<dbReference type="SUPFAM" id="SSF53474">
    <property type="entry name" value="alpha/beta-Hydrolases"/>
    <property type="match status" value="1"/>
</dbReference>
<accession>A0A418Y7J4</accession>
<feature type="signal peptide" evidence="2">
    <location>
        <begin position="1"/>
        <end position="25"/>
    </location>
</feature>
<evidence type="ECO:0000256" key="2">
    <source>
        <dbReference type="SAM" id="SignalP"/>
    </source>
</evidence>
<dbReference type="OrthoDB" id="9794445at2"/>
<dbReference type="EMBL" id="QYUP01000020">
    <property type="protein sequence ID" value="RJG25884.1"/>
    <property type="molecule type" value="Genomic_DNA"/>
</dbReference>
<evidence type="ECO:0000313" key="5">
    <source>
        <dbReference type="Proteomes" id="UP000284006"/>
    </source>
</evidence>
<feature type="chain" id="PRO_5019035764" evidence="2">
    <location>
        <begin position="26"/>
        <end position="315"/>
    </location>
</feature>
<keyword evidence="5" id="KW-1185">Reference proteome</keyword>
<reference evidence="4 5" key="1">
    <citation type="submission" date="2018-09" db="EMBL/GenBank/DDBJ databases">
        <authorList>
            <person name="Zhu H."/>
        </authorList>
    </citation>
    <scope>NUCLEOTIDE SEQUENCE [LARGE SCALE GENOMIC DNA]</scope>
    <source>
        <strain evidence="4 5">K1S02-61</strain>
    </source>
</reference>
<evidence type="ECO:0000256" key="1">
    <source>
        <dbReference type="ARBA" id="ARBA00022801"/>
    </source>
</evidence>
<sequence>MAALFSLRRTVPALVLGACAVTAHASDDAFRAAVVIDHGYDVHAGQTYASVSGRELKLDVYTPAAKPVDAIPVVINIHGGGWVFGSREGASLTALPYMQIGFAVVNIEYRLAKTALAPAAVEDALCALQWVGRNAKRYNFDLGKVVVTGTSAGGHLALATGMIKGDSPFTNQCAANEPAWAGPYVNVAPKVAAVINWYGITDVADMLQGPNVRSYAVQWFGSMADRMAVAAQVSPLSHVRKDGPPVLTIHGDADPLVPYAHATRLHAALNKAGVKNQLVTIKGGGHGGFTLEQHIDAYEATRAFLGSLGIVPAAK</sequence>
<feature type="domain" description="BD-FAE-like" evidence="3">
    <location>
        <begin position="58"/>
        <end position="269"/>
    </location>
</feature>
<dbReference type="PANTHER" id="PTHR48081:SF13">
    <property type="entry name" value="ALPHA_BETA HYDROLASE"/>
    <property type="match status" value="1"/>
</dbReference>
<name>A0A418Y7J4_9BURK</name>
<proteinExistence type="predicted"/>
<dbReference type="GO" id="GO:0016787">
    <property type="term" value="F:hydrolase activity"/>
    <property type="evidence" value="ECO:0007669"/>
    <property type="project" value="UniProtKB-KW"/>
</dbReference>
<keyword evidence="2" id="KW-0732">Signal</keyword>
<dbReference type="AlphaFoldDB" id="A0A418Y7J4"/>
<dbReference type="Pfam" id="PF20434">
    <property type="entry name" value="BD-FAE"/>
    <property type="match status" value="1"/>
</dbReference>
<evidence type="ECO:0000313" key="4">
    <source>
        <dbReference type="EMBL" id="RJG25884.1"/>
    </source>
</evidence>
<protein>
    <submittedName>
        <fullName evidence="4">Alpha/beta hydrolase</fullName>
    </submittedName>
</protein>
<keyword evidence="1 4" id="KW-0378">Hydrolase</keyword>
<comment type="caution">
    <text evidence="4">The sequence shown here is derived from an EMBL/GenBank/DDBJ whole genome shotgun (WGS) entry which is preliminary data.</text>
</comment>
<dbReference type="InterPro" id="IPR050300">
    <property type="entry name" value="GDXG_lipolytic_enzyme"/>
</dbReference>
<dbReference type="InterPro" id="IPR029058">
    <property type="entry name" value="AB_hydrolase_fold"/>
</dbReference>
<organism evidence="4 5">
    <name type="scientific">Massilia cavernae</name>
    <dbReference type="NCBI Taxonomy" id="2320864"/>
    <lineage>
        <taxon>Bacteria</taxon>
        <taxon>Pseudomonadati</taxon>
        <taxon>Pseudomonadota</taxon>
        <taxon>Betaproteobacteria</taxon>
        <taxon>Burkholderiales</taxon>
        <taxon>Oxalobacteraceae</taxon>
        <taxon>Telluria group</taxon>
        <taxon>Massilia</taxon>
    </lineage>
</organism>
<gene>
    <name evidence="4" type="ORF">D3872_02495</name>
</gene>
<dbReference type="RefSeq" id="WP_119809315.1">
    <property type="nucleotide sequence ID" value="NZ_QYUP01000020.1"/>
</dbReference>
<dbReference type="Gene3D" id="3.40.50.1820">
    <property type="entry name" value="alpha/beta hydrolase"/>
    <property type="match status" value="1"/>
</dbReference>
<dbReference type="InterPro" id="IPR049492">
    <property type="entry name" value="BD-FAE-like_dom"/>
</dbReference>
<dbReference type="Proteomes" id="UP000284006">
    <property type="component" value="Unassembled WGS sequence"/>
</dbReference>